<comment type="subunit">
    <text evidence="5">Homodimer.</text>
</comment>
<dbReference type="GO" id="GO:0003868">
    <property type="term" value="F:4-hydroxyphenylpyruvate dioxygenase activity"/>
    <property type="evidence" value="ECO:0007669"/>
    <property type="project" value="UniProtKB-EC"/>
</dbReference>
<evidence type="ECO:0000256" key="11">
    <source>
        <dbReference type="ARBA" id="ARBA00023002"/>
    </source>
</evidence>
<evidence type="ECO:0000256" key="1">
    <source>
        <dbReference type="ARBA" id="ARBA00004395"/>
    </source>
</evidence>
<feature type="binding site" evidence="15">
    <location>
        <position position="332"/>
    </location>
    <ligand>
        <name>Fe cation</name>
        <dbReference type="ChEBI" id="CHEBI:24875"/>
    </ligand>
</feature>
<dbReference type="InterPro" id="IPR029068">
    <property type="entry name" value="Glyas_Bleomycin-R_OHBP_Dase"/>
</dbReference>
<keyword evidence="8" id="KW-0677">Repeat</keyword>
<evidence type="ECO:0000259" key="16">
    <source>
        <dbReference type="PROSITE" id="PS51819"/>
    </source>
</evidence>
<dbReference type="GO" id="GO:0005737">
    <property type="term" value="C:cytoplasm"/>
    <property type="evidence" value="ECO:0007669"/>
    <property type="project" value="UniProtKB-SubCell"/>
</dbReference>
<dbReference type="PANTHER" id="PTHR11959:SF1">
    <property type="entry name" value="4-HYDROXYPHENYLPYRUVATE DIOXYGENASE"/>
    <property type="match status" value="1"/>
</dbReference>
<sequence length="371" mass="41228">MKNTCPLLGLDHLEFYVGNAKQAAYFYEQQFGFTPIAFRGLETGDRKAASYLLQQGHIQFVLSSGLNSENSITETVARHGDSVAVIAFTVADVHQVYKTLLQHGATAAIPPTTIETEAGQWRFAAIQGYGDVLFKFVERHHYQGIFAPGFVPSPITVPARNETGLFEIDHVVGNVETGAMDRWVNFFIRALGCQLLAHFDDKTIATKYSALMSKVVQDPTGRIKLPINEPAHGQRQSQIEEYLQFNDGPGVQHIALATRDIIHTVRQLKSAGVAFLKTPMTYYDTLEKRVGAIDQSIDELAELGILVDRDATGYLLQIFTQPVEDRPTLFFEVIERHGATSFGEGNFKALFKAIEREQARRGNLEPVGRVA</sequence>
<feature type="binding site" evidence="15">
    <location>
        <position position="170"/>
    </location>
    <ligand>
        <name>Fe cation</name>
        <dbReference type="ChEBI" id="CHEBI:24875"/>
    </ligand>
</feature>
<evidence type="ECO:0000256" key="6">
    <source>
        <dbReference type="ARBA" id="ARBA00022490"/>
    </source>
</evidence>
<evidence type="ECO:0000313" key="17">
    <source>
        <dbReference type="EMBL" id="MBT9314824.1"/>
    </source>
</evidence>
<dbReference type="RefSeq" id="WP_215607899.1">
    <property type="nucleotide sequence ID" value="NZ_JADOES010000007.1"/>
</dbReference>
<dbReference type="GO" id="GO:0006572">
    <property type="term" value="P:L-tyrosine catabolic process"/>
    <property type="evidence" value="ECO:0007669"/>
    <property type="project" value="TreeGrafter"/>
</dbReference>
<dbReference type="AlphaFoldDB" id="A0A947DDX5"/>
<dbReference type="PIRSF" id="PIRSF009283">
    <property type="entry name" value="HPP_dOase"/>
    <property type="match status" value="1"/>
</dbReference>
<dbReference type="Gene3D" id="3.10.180.10">
    <property type="entry name" value="2,3-Dihydroxybiphenyl 1,2-Dioxygenase, domain 1"/>
    <property type="match status" value="2"/>
</dbReference>
<dbReference type="InterPro" id="IPR004360">
    <property type="entry name" value="Glyas_Fos-R_dOase_dom"/>
</dbReference>
<comment type="similarity">
    <text evidence="4">Belongs to the 4HPPD family.</text>
</comment>
<name>A0A947DDX5_9CYAN</name>
<dbReference type="InterPro" id="IPR037523">
    <property type="entry name" value="VOC_core"/>
</dbReference>
<feature type="binding site" evidence="15">
    <location>
        <position position="253"/>
    </location>
    <ligand>
        <name>Fe cation</name>
        <dbReference type="ChEBI" id="CHEBI:24875"/>
    </ligand>
</feature>
<dbReference type="EMBL" id="JADOES010000007">
    <property type="protein sequence ID" value="MBT9314824.1"/>
    <property type="molecule type" value="Genomic_DNA"/>
</dbReference>
<dbReference type="GO" id="GO:0046872">
    <property type="term" value="F:metal ion binding"/>
    <property type="evidence" value="ECO:0007669"/>
    <property type="project" value="UniProtKB-KW"/>
</dbReference>
<dbReference type="Pfam" id="PF00903">
    <property type="entry name" value="Glyoxalase"/>
    <property type="match status" value="1"/>
</dbReference>
<evidence type="ECO:0000256" key="14">
    <source>
        <dbReference type="ARBA" id="ARBA00023136"/>
    </source>
</evidence>
<reference evidence="17" key="1">
    <citation type="submission" date="2020-11" db="EMBL/GenBank/DDBJ databases">
        <authorList>
            <person name="Konstantinou D."/>
            <person name="Gkelis S."/>
            <person name="Popin R."/>
            <person name="Fewer D."/>
            <person name="Sivonen K."/>
        </authorList>
    </citation>
    <scope>NUCLEOTIDE SEQUENCE</scope>
    <source>
        <strain evidence="17">TAU-MAC 1115</strain>
    </source>
</reference>
<dbReference type="InterPro" id="IPR041735">
    <property type="entry name" value="4OHPhenylPyrv_dOase_C"/>
</dbReference>
<protein>
    <submittedName>
        <fullName evidence="17">4-hydroxyphenylpyruvate dioxygenase</fullName>
        <ecNumber evidence="17">1.13.11.27</ecNumber>
    </submittedName>
</protein>
<dbReference type="FunFam" id="3.10.180.10:FF:000022">
    <property type="entry name" value="4-hydroxyphenylpyruvate dioxygenase"/>
    <property type="match status" value="1"/>
</dbReference>
<dbReference type="CDD" id="cd07250">
    <property type="entry name" value="HPPD_C_like"/>
    <property type="match status" value="1"/>
</dbReference>
<keyword evidence="11 17" id="KW-0560">Oxidoreductase</keyword>
<dbReference type="SUPFAM" id="SSF54593">
    <property type="entry name" value="Glyoxalase/Bleomycin resistance protein/Dihydroxybiphenyl dioxygenase"/>
    <property type="match status" value="1"/>
</dbReference>
<keyword evidence="14" id="KW-0472">Membrane</keyword>
<dbReference type="CDD" id="cd08342">
    <property type="entry name" value="HPPD_N_like"/>
    <property type="match status" value="1"/>
</dbReference>
<dbReference type="NCBIfam" id="TIGR01263">
    <property type="entry name" value="4HPPD"/>
    <property type="match status" value="1"/>
</dbReference>
<dbReference type="PANTHER" id="PTHR11959">
    <property type="entry name" value="4-HYDROXYPHENYLPYRUVATE DIOXYGENASE"/>
    <property type="match status" value="1"/>
</dbReference>
<evidence type="ECO:0000256" key="9">
    <source>
        <dbReference type="ARBA" id="ARBA00022824"/>
    </source>
</evidence>
<comment type="caution">
    <text evidence="17">The sequence shown here is derived from an EMBL/GenBank/DDBJ whole genome shotgun (WGS) entry which is preliminary data.</text>
</comment>
<evidence type="ECO:0000256" key="2">
    <source>
        <dbReference type="ARBA" id="ARBA00004406"/>
    </source>
</evidence>
<gene>
    <name evidence="17" type="primary">hppD</name>
    <name evidence="17" type="ORF">IXB50_05250</name>
</gene>
<evidence type="ECO:0000256" key="8">
    <source>
        <dbReference type="ARBA" id="ARBA00022737"/>
    </source>
</evidence>
<evidence type="ECO:0000256" key="12">
    <source>
        <dbReference type="ARBA" id="ARBA00023004"/>
    </source>
</evidence>
<evidence type="ECO:0000256" key="3">
    <source>
        <dbReference type="ARBA" id="ARBA00004496"/>
    </source>
</evidence>
<comment type="cofactor">
    <cofactor evidence="15">
        <name>Fe cation</name>
        <dbReference type="ChEBI" id="CHEBI:24875"/>
    </cofactor>
    <text evidence="15">Binds 1 Fe cation per subunit.</text>
</comment>
<keyword evidence="6" id="KW-0963">Cytoplasm</keyword>
<keyword evidence="12 15" id="KW-0408">Iron</keyword>
<keyword evidence="9" id="KW-0256">Endoplasmic reticulum</keyword>
<keyword evidence="13" id="KW-0333">Golgi apparatus</keyword>
<evidence type="ECO:0000256" key="4">
    <source>
        <dbReference type="ARBA" id="ARBA00005877"/>
    </source>
</evidence>
<dbReference type="Proteomes" id="UP000717364">
    <property type="component" value="Unassembled WGS sequence"/>
</dbReference>
<organism evidence="17 18">
    <name type="scientific">Leptothoe spongobia TAU-MAC 1115</name>
    <dbReference type="NCBI Taxonomy" id="1967444"/>
    <lineage>
        <taxon>Bacteria</taxon>
        <taxon>Bacillati</taxon>
        <taxon>Cyanobacteriota</taxon>
        <taxon>Cyanophyceae</taxon>
        <taxon>Nodosilineales</taxon>
        <taxon>Cymatolegaceae</taxon>
        <taxon>Leptothoe</taxon>
        <taxon>Leptothoe spongobia</taxon>
    </lineage>
</organism>
<evidence type="ECO:0000256" key="13">
    <source>
        <dbReference type="ARBA" id="ARBA00023034"/>
    </source>
</evidence>
<dbReference type="Pfam" id="PF14696">
    <property type="entry name" value="Glyoxalase_5"/>
    <property type="match status" value="1"/>
</dbReference>
<feature type="domain" description="VOC" evidence="16">
    <location>
        <begin position="9"/>
        <end position="139"/>
    </location>
</feature>
<keyword evidence="7 15" id="KW-0479">Metal-binding</keyword>
<comment type="subcellular location">
    <subcellularLocation>
        <location evidence="3">Cytoplasm</location>
    </subcellularLocation>
    <subcellularLocation>
        <location evidence="2">Endoplasmic reticulum membrane</location>
        <topology evidence="2">Peripheral membrane protein</topology>
    </subcellularLocation>
    <subcellularLocation>
        <location evidence="1">Golgi apparatus membrane</location>
        <topology evidence="1">Peripheral membrane protein</topology>
    </subcellularLocation>
</comment>
<feature type="domain" description="VOC" evidence="16">
    <location>
        <begin position="167"/>
        <end position="321"/>
    </location>
</feature>
<evidence type="ECO:0000256" key="10">
    <source>
        <dbReference type="ARBA" id="ARBA00022964"/>
    </source>
</evidence>
<dbReference type="InterPro" id="IPR041736">
    <property type="entry name" value="4OHPhenylPyrv_dOase_N"/>
</dbReference>
<keyword evidence="10 17" id="KW-0223">Dioxygenase</keyword>
<accession>A0A947DDX5</accession>
<evidence type="ECO:0000256" key="5">
    <source>
        <dbReference type="ARBA" id="ARBA00011738"/>
    </source>
</evidence>
<evidence type="ECO:0000313" key="18">
    <source>
        <dbReference type="Proteomes" id="UP000717364"/>
    </source>
</evidence>
<proteinExistence type="inferred from homology"/>
<dbReference type="GO" id="GO:0042802">
    <property type="term" value="F:identical protein binding"/>
    <property type="evidence" value="ECO:0007669"/>
    <property type="project" value="UniProtKB-ARBA"/>
</dbReference>
<dbReference type="EC" id="1.13.11.27" evidence="17"/>
<keyword evidence="18" id="KW-1185">Reference proteome</keyword>
<dbReference type="InterPro" id="IPR005956">
    <property type="entry name" value="4OHPhenylPyrv_dOase"/>
</dbReference>
<reference evidence="17" key="2">
    <citation type="journal article" date="2021" name="Mar. Drugs">
        <title>Genome Reduction and Secondary Metabolism of the Marine Sponge-Associated Cyanobacterium Leptothoe.</title>
        <authorList>
            <person name="Konstantinou D."/>
            <person name="Popin R.V."/>
            <person name="Fewer D.P."/>
            <person name="Sivonen K."/>
            <person name="Gkelis S."/>
        </authorList>
    </citation>
    <scope>NUCLEOTIDE SEQUENCE</scope>
    <source>
        <strain evidence="17">TAU-MAC 1115</strain>
    </source>
</reference>
<evidence type="ECO:0000256" key="15">
    <source>
        <dbReference type="PIRSR" id="PIRSR009283-1"/>
    </source>
</evidence>
<dbReference type="PROSITE" id="PS51819">
    <property type="entry name" value="VOC"/>
    <property type="match status" value="2"/>
</dbReference>
<evidence type="ECO:0000256" key="7">
    <source>
        <dbReference type="ARBA" id="ARBA00022723"/>
    </source>
</evidence>